<protein>
    <submittedName>
        <fullName evidence="2">Alpha/Beta hydrolase protein</fullName>
    </submittedName>
</protein>
<sequence length="340" mass="36929">MNETPEIPDLRSIVLPTKPDCPIKYTFTTLGTPDESPSEAILIVFVNGLGLPQSSWQPTLQLLRTDLASSVGGCDGKRVVAAATYDRYGQGLSQPLPSGAAEPVPHDMSDAVADLSAFIDGLKSQHLAHFVFRRKPVRLFLVAHSLGVPLARLFAEHHPLTALLALDSNMANNDFVSLFPDPGTAEFDPERDLPADTTLEQLRSARAFARAMFHPAAPNAENLDRSTLPTLLPRSDGPVLSGDGREGNGGKLLLRVAGHDPETFAEESLKVWPRGLTERYVQPVWEKYNEGLLCIAGDGPGTRGEVVIAPQCGHFIQKNSPRFVADEIIGLLKRLYGRES</sequence>
<name>A0ABR2HK94_9PEZI</name>
<accession>A0ABR2HK94</accession>
<organism evidence="2 3">
    <name type="scientific">Apiospora arundinis</name>
    <dbReference type="NCBI Taxonomy" id="335852"/>
    <lineage>
        <taxon>Eukaryota</taxon>
        <taxon>Fungi</taxon>
        <taxon>Dikarya</taxon>
        <taxon>Ascomycota</taxon>
        <taxon>Pezizomycotina</taxon>
        <taxon>Sordariomycetes</taxon>
        <taxon>Xylariomycetidae</taxon>
        <taxon>Amphisphaeriales</taxon>
        <taxon>Apiosporaceae</taxon>
        <taxon>Apiospora</taxon>
    </lineage>
</organism>
<evidence type="ECO:0000313" key="2">
    <source>
        <dbReference type="EMBL" id="KAK8848588.1"/>
    </source>
</evidence>
<dbReference type="EMBL" id="JAPCWZ010000010">
    <property type="protein sequence ID" value="KAK8848588.1"/>
    <property type="molecule type" value="Genomic_DNA"/>
</dbReference>
<evidence type="ECO:0000259" key="1">
    <source>
        <dbReference type="Pfam" id="PF12697"/>
    </source>
</evidence>
<comment type="caution">
    <text evidence="2">The sequence shown here is derived from an EMBL/GenBank/DDBJ whole genome shotgun (WGS) entry which is preliminary data.</text>
</comment>
<dbReference type="InterPro" id="IPR000073">
    <property type="entry name" value="AB_hydrolase_1"/>
</dbReference>
<dbReference type="SUPFAM" id="SSF53474">
    <property type="entry name" value="alpha/beta-Hydrolases"/>
    <property type="match status" value="1"/>
</dbReference>
<feature type="domain" description="AB hydrolase-1" evidence="1">
    <location>
        <begin position="43"/>
        <end position="326"/>
    </location>
</feature>
<keyword evidence="3" id="KW-1185">Reference proteome</keyword>
<dbReference type="GO" id="GO:0016787">
    <property type="term" value="F:hydrolase activity"/>
    <property type="evidence" value="ECO:0007669"/>
    <property type="project" value="UniProtKB-KW"/>
</dbReference>
<reference evidence="2 3" key="1">
    <citation type="journal article" date="2024" name="IMA Fungus">
        <title>Apiospora arundinis, a panoply of carbohydrate-active enzymes and secondary metabolites.</title>
        <authorList>
            <person name="Sorensen T."/>
            <person name="Petersen C."/>
            <person name="Muurmann A.T."/>
            <person name="Christiansen J.V."/>
            <person name="Brundto M.L."/>
            <person name="Overgaard C.K."/>
            <person name="Boysen A.T."/>
            <person name="Wollenberg R.D."/>
            <person name="Larsen T.O."/>
            <person name="Sorensen J.L."/>
            <person name="Nielsen K.L."/>
            <person name="Sondergaard T.E."/>
        </authorList>
    </citation>
    <scope>NUCLEOTIDE SEQUENCE [LARGE SCALE GENOMIC DNA]</scope>
    <source>
        <strain evidence="2 3">AAU 773</strain>
    </source>
</reference>
<dbReference type="Pfam" id="PF12697">
    <property type="entry name" value="Abhydrolase_6"/>
    <property type="match status" value="1"/>
</dbReference>
<proteinExistence type="predicted"/>
<dbReference type="Proteomes" id="UP001390339">
    <property type="component" value="Unassembled WGS sequence"/>
</dbReference>
<dbReference type="InterPro" id="IPR029058">
    <property type="entry name" value="AB_hydrolase_fold"/>
</dbReference>
<keyword evidence="2" id="KW-0378">Hydrolase</keyword>
<gene>
    <name evidence="2" type="ORF">PGQ11_015068</name>
</gene>
<evidence type="ECO:0000313" key="3">
    <source>
        <dbReference type="Proteomes" id="UP001390339"/>
    </source>
</evidence>
<dbReference type="Gene3D" id="3.40.50.1820">
    <property type="entry name" value="alpha/beta hydrolase"/>
    <property type="match status" value="1"/>
</dbReference>